<comment type="function">
    <text evidence="11">Acts as a transcriptional regulator. Probably redox-responsive. The apo- but not holo-form probably binds DNA.</text>
</comment>
<keyword evidence="4 11" id="KW-0479">Metal-binding</keyword>
<dbReference type="PROSITE" id="PS51674">
    <property type="entry name" value="4FE4S_WBL"/>
    <property type="match status" value="1"/>
</dbReference>
<sequence length="167" mass="18837">MVAIERATAVPYPKGGPPACREHDPELWFPPHDDRFARQICAGCPLARSCREHALAYDLYGIWGGTSRRERETHWRERGIRPLPAYVHKDVAEPSPQPRPRKRPARPAADVVPDPPPVEQGPSKRCPRCRMVRALTDYYPNAANPDGLAAWCKPCFREIAGRDATRP</sequence>
<name>A0A366M5S6_9ACTN</name>
<accession>A0A366M5S6</accession>
<evidence type="ECO:0000313" key="15">
    <source>
        <dbReference type="Proteomes" id="UP000253303"/>
    </source>
</evidence>
<keyword evidence="7 11" id="KW-0805">Transcription regulation</keyword>
<dbReference type="GO" id="GO:0047134">
    <property type="term" value="F:protein-disulfide reductase [NAD(P)H] activity"/>
    <property type="evidence" value="ECO:0007669"/>
    <property type="project" value="TreeGrafter"/>
</dbReference>
<proteinExistence type="inferred from homology"/>
<keyword evidence="5 11" id="KW-0408">Iron</keyword>
<keyword evidence="8 11" id="KW-0238">DNA-binding</keyword>
<dbReference type="OrthoDB" id="3689751at2"/>
<keyword evidence="3 11" id="KW-0004">4Fe-4S</keyword>
<feature type="binding site" evidence="11">
    <location>
        <position position="50"/>
    </location>
    <ligand>
        <name>[4Fe-4S] cluster</name>
        <dbReference type="ChEBI" id="CHEBI:49883"/>
    </ligand>
</feature>
<dbReference type="InterPro" id="IPR034768">
    <property type="entry name" value="4FE4S_WBL"/>
</dbReference>
<dbReference type="GO" id="GO:0005737">
    <property type="term" value="C:cytoplasm"/>
    <property type="evidence" value="ECO:0007669"/>
    <property type="project" value="UniProtKB-SubCell"/>
</dbReference>
<feature type="binding site" evidence="11">
    <location>
        <position position="44"/>
    </location>
    <ligand>
        <name>[4Fe-4S] cluster</name>
        <dbReference type="ChEBI" id="CHEBI:49883"/>
    </ligand>
</feature>
<protein>
    <recommendedName>
        <fullName evidence="11">Transcriptional regulator WhiB</fullName>
    </recommendedName>
</protein>
<comment type="cofactor">
    <cofactor evidence="11">
        <name>[4Fe-4S] cluster</name>
        <dbReference type="ChEBI" id="CHEBI:49883"/>
    </cofactor>
    <text evidence="11">Binds 1 [4Fe-4S] cluster per subunit. Following nitrosylation of the [4Fe-4S] cluster binds 1 [4Fe-8(NO)] cluster per subunit.</text>
</comment>
<dbReference type="RefSeq" id="WP_113978267.1">
    <property type="nucleotide sequence ID" value="NZ_QMEY01000001.1"/>
</dbReference>
<dbReference type="GO" id="GO:0051539">
    <property type="term" value="F:4 iron, 4 sulfur cluster binding"/>
    <property type="evidence" value="ECO:0007669"/>
    <property type="project" value="UniProtKB-UniRule"/>
</dbReference>
<keyword evidence="15" id="KW-1185">Reference proteome</keyword>
<keyword evidence="9 11" id="KW-1015">Disulfide bond</keyword>
<keyword evidence="11" id="KW-0963">Cytoplasm</keyword>
<comment type="PTM">
    <text evidence="11">Upon Fe-S cluster removal intramolecular disulfide bonds are formed.</text>
</comment>
<keyword evidence="6 11" id="KW-0411">Iron-sulfur</keyword>
<evidence type="ECO:0000256" key="12">
    <source>
        <dbReference type="SAM" id="MobiDB-lite"/>
    </source>
</evidence>
<comment type="PTM">
    <text evidence="11">The Fe-S cluster can be nitrosylated by nitric oxide (NO).</text>
</comment>
<comment type="subcellular location">
    <subcellularLocation>
        <location evidence="1 11">Cytoplasm</location>
    </subcellularLocation>
</comment>
<evidence type="ECO:0000256" key="7">
    <source>
        <dbReference type="ARBA" id="ARBA00023015"/>
    </source>
</evidence>
<evidence type="ECO:0000256" key="11">
    <source>
        <dbReference type="HAMAP-Rule" id="MF_01479"/>
    </source>
</evidence>
<feature type="region of interest" description="Disordered" evidence="12">
    <location>
        <begin position="86"/>
        <end position="125"/>
    </location>
</feature>
<keyword evidence="10 11" id="KW-0804">Transcription</keyword>
<dbReference type="EMBL" id="QMEY01000001">
    <property type="protein sequence ID" value="RBQ21551.1"/>
    <property type="molecule type" value="Genomic_DNA"/>
</dbReference>
<evidence type="ECO:0000256" key="4">
    <source>
        <dbReference type="ARBA" id="ARBA00022723"/>
    </source>
</evidence>
<evidence type="ECO:0000256" key="3">
    <source>
        <dbReference type="ARBA" id="ARBA00022485"/>
    </source>
</evidence>
<reference evidence="14 15" key="1">
    <citation type="submission" date="2018-06" db="EMBL/GenBank/DDBJ databases">
        <title>Sphaerisporangium craniellae sp. nov., isolated from a marine sponge in the South China Sea.</title>
        <authorList>
            <person name="Li L."/>
        </authorList>
    </citation>
    <scope>NUCLEOTIDE SEQUENCE [LARGE SCALE GENOMIC DNA]</scope>
    <source>
        <strain evidence="14 15">LHW63015</strain>
    </source>
</reference>
<comment type="caution">
    <text evidence="14">The sequence shown here is derived from an EMBL/GenBank/DDBJ whole genome shotgun (WGS) entry which is preliminary data.</text>
</comment>
<evidence type="ECO:0000256" key="6">
    <source>
        <dbReference type="ARBA" id="ARBA00023014"/>
    </source>
</evidence>
<organism evidence="14 15">
    <name type="scientific">Spongiactinospora rosea</name>
    <dbReference type="NCBI Taxonomy" id="2248750"/>
    <lineage>
        <taxon>Bacteria</taxon>
        <taxon>Bacillati</taxon>
        <taxon>Actinomycetota</taxon>
        <taxon>Actinomycetes</taxon>
        <taxon>Streptosporangiales</taxon>
        <taxon>Streptosporangiaceae</taxon>
        <taxon>Spongiactinospora</taxon>
    </lineage>
</organism>
<evidence type="ECO:0000313" key="14">
    <source>
        <dbReference type="EMBL" id="RBQ21551.1"/>
    </source>
</evidence>
<evidence type="ECO:0000256" key="10">
    <source>
        <dbReference type="ARBA" id="ARBA00023163"/>
    </source>
</evidence>
<dbReference type="GO" id="GO:0046872">
    <property type="term" value="F:metal ion binding"/>
    <property type="evidence" value="ECO:0007669"/>
    <property type="project" value="UniProtKB-KW"/>
</dbReference>
<gene>
    <name evidence="11" type="primary">whiB</name>
    <name evidence="14" type="ORF">DP939_02245</name>
</gene>
<dbReference type="GO" id="GO:0003677">
    <property type="term" value="F:DNA binding"/>
    <property type="evidence" value="ECO:0007669"/>
    <property type="project" value="UniProtKB-UniRule"/>
</dbReference>
<dbReference type="AlphaFoldDB" id="A0A366M5S6"/>
<dbReference type="GO" id="GO:0045892">
    <property type="term" value="P:negative regulation of DNA-templated transcription"/>
    <property type="evidence" value="ECO:0007669"/>
    <property type="project" value="TreeGrafter"/>
</dbReference>
<evidence type="ECO:0000256" key="1">
    <source>
        <dbReference type="ARBA" id="ARBA00004496"/>
    </source>
</evidence>
<dbReference type="Proteomes" id="UP000253303">
    <property type="component" value="Unassembled WGS sequence"/>
</dbReference>
<evidence type="ECO:0000256" key="8">
    <source>
        <dbReference type="ARBA" id="ARBA00023125"/>
    </source>
</evidence>
<feature type="domain" description="4Fe-4S Wbl-type" evidence="13">
    <location>
        <begin position="19"/>
        <end position="73"/>
    </location>
</feature>
<dbReference type="Pfam" id="PF02467">
    <property type="entry name" value="Whib"/>
    <property type="match status" value="1"/>
</dbReference>
<comment type="similarity">
    <text evidence="2 11">Belongs to the WhiB family.</text>
</comment>
<dbReference type="PANTHER" id="PTHR38839">
    <property type="entry name" value="TRANSCRIPTIONAL REGULATOR WHID-RELATED"/>
    <property type="match status" value="1"/>
</dbReference>
<dbReference type="InterPro" id="IPR003482">
    <property type="entry name" value="Whib"/>
</dbReference>
<feature type="binding site" evidence="11">
    <location>
        <position position="20"/>
    </location>
    <ligand>
        <name>[4Fe-4S] cluster</name>
        <dbReference type="ChEBI" id="CHEBI:49883"/>
    </ligand>
</feature>
<evidence type="ECO:0000259" key="13">
    <source>
        <dbReference type="PROSITE" id="PS51674"/>
    </source>
</evidence>
<dbReference type="GO" id="GO:0045454">
    <property type="term" value="P:cell redox homeostasis"/>
    <property type="evidence" value="ECO:0007669"/>
    <property type="project" value="TreeGrafter"/>
</dbReference>
<feature type="binding site" evidence="11">
    <location>
        <position position="41"/>
    </location>
    <ligand>
        <name>[4Fe-4S] cluster</name>
        <dbReference type="ChEBI" id="CHEBI:49883"/>
    </ligand>
</feature>
<dbReference type="HAMAP" id="MF_01479">
    <property type="entry name" value="WhiB"/>
    <property type="match status" value="1"/>
</dbReference>
<dbReference type="GO" id="GO:0035731">
    <property type="term" value="F:dinitrosyl-iron complex binding"/>
    <property type="evidence" value="ECO:0007669"/>
    <property type="project" value="UniProtKB-UniRule"/>
</dbReference>
<evidence type="ECO:0000256" key="5">
    <source>
        <dbReference type="ARBA" id="ARBA00023004"/>
    </source>
</evidence>
<evidence type="ECO:0000256" key="9">
    <source>
        <dbReference type="ARBA" id="ARBA00023157"/>
    </source>
</evidence>
<evidence type="ECO:0000256" key="2">
    <source>
        <dbReference type="ARBA" id="ARBA00006597"/>
    </source>
</evidence>